<dbReference type="InterPro" id="IPR001304">
    <property type="entry name" value="C-type_lectin-like"/>
</dbReference>
<evidence type="ECO:0000256" key="2">
    <source>
        <dbReference type="ARBA" id="ARBA00010147"/>
    </source>
</evidence>
<comment type="similarity">
    <text evidence="2">Belongs to the fucolectin family.</text>
</comment>
<proteinExistence type="inferred from homology"/>
<dbReference type="InterPro" id="IPR006585">
    <property type="entry name" value="FTP1"/>
</dbReference>
<dbReference type="Pfam" id="PF00059">
    <property type="entry name" value="Lectin_C"/>
    <property type="match status" value="1"/>
</dbReference>
<evidence type="ECO:0000256" key="3">
    <source>
        <dbReference type="ARBA" id="ARBA00011233"/>
    </source>
</evidence>
<dbReference type="InterPro" id="IPR051941">
    <property type="entry name" value="BG_Antigen-Binding_Lectin"/>
</dbReference>
<evidence type="ECO:0000256" key="4">
    <source>
        <dbReference type="ARBA" id="ARBA00022723"/>
    </source>
</evidence>
<dbReference type="PROSITE" id="PS50041">
    <property type="entry name" value="C_TYPE_LECTIN_2"/>
    <property type="match status" value="1"/>
</dbReference>
<keyword evidence="7" id="KW-1015">Disulfide bond</keyword>
<dbReference type="InterPro" id="IPR016187">
    <property type="entry name" value="CTDL_fold"/>
</dbReference>
<dbReference type="SUPFAM" id="SSF49785">
    <property type="entry name" value="Galactose-binding domain-like"/>
    <property type="match status" value="2"/>
</dbReference>
<dbReference type="AlphaFoldDB" id="A0AAV2KSS2"/>
<dbReference type="GO" id="GO:0046872">
    <property type="term" value="F:metal ion binding"/>
    <property type="evidence" value="ECO:0007669"/>
    <property type="project" value="UniProtKB-KW"/>
</dbReference>
<keyword evidence="5" id="KW-0430">Lectin</keyword>
<dbReference type="GO" id="GO:0001868">
    <property type="term" value="P:regulation of complement activation, lectin pathway"/>
    <property type="evidence" value="ECO:0007669"/>
    <property type="project" value="UniProtKB-ARBA"/>
</dbReference>
<accession>A0AAV2KSS2</accession>
<gene>
    <name evidence="9" type="ORF">KC01_LOCUS20518</name>
</gene>
<evidence type="ECO:0000313" key="10">
    <source>
        <dbReference type="Proteomes" id="UP001497482"/>
    </source>
</evidence>
<dbReference type="PANTHER" id="PTHR45713:SF6">
    <property type="entry name" value="F5_8 TYPE C DOMAIN-CONTAINING PROTEIN"/>
    <property type="match status" value="1"/>
</dbReference>
<dbReference type="SMART" id="SM00034">
    <property type="entry name" value="CLECT"/>
    <property type="match status" value="1"/>
</dbReference>
<dbReference type="Proteomes" id="UP001497482">
    <property type="component" value="Chromosome 19"/>
</dbReference>
<comment type="function">
    <text evidence="1">Acts as a defensive agent. Recognizes blood group fucosylated oligosaccharides including A, B, H and Lewis B-type antigens. Does not recognize Lewis A antigen and has low affinity for monovalent haptens.</text>
</comment>
<dbReference type="Gene3D" id="2.60.120.260">
    <property type="entry name" value="Galactose-binding domain-like"/>
    <property type="match status" value="2"/>
</dbReference>
<dbReference type="GO" id="GO:0010185">
    <property type="term" value="P:regulation of cellular defense response"/>
    <property type="evidence" value="ECO:0007669"/>
    <property type="project" value="UniProtKB-ARBA"/>
</dbReference>
<evidence type="ECO:0000313" key="9">
    <source>
        <dbReference type="EMBL" id="CAL1591105.1"/>
    </source>
</evidence>
<dbReference type="PANTHER" id="PTHR45713">
    <property type="entry name" value="FTP DOMAIN-CONTAINING PROTEIN"/>
    <property type="match status" value="1"/>
</dbReference>
<evidence type="ECO:0000259" key="8">
    <source>
        <dbReference type="PROSITE" id="PS50041"/>
    </source>
</evidence>
<sequence length="428" mass="47705">MSVAYPQPNVAVKGRAVQSSTLYPAEAHRAIDGRRDTFYTEGSCSHTAPQSDPWWRVDLGQPFIVSNVKVTNRGDCCADRLDGAQIRIGNSLKNNGNDNPWCTNVTHIPLGNTFTFTCKSTGTTGRYVNLLLSGEMRILTLCEVEVYADPAGAHKVVQTCRTHRFDKLCCSQTHTWRNPWWRVDLGAPYRVSAVVLHNRHDCCSSYIIGAQIRIGNSRTIGQNPVCSTITNADLKQTFYCSEMEGQYVSVNIKEITTLTFCRVEVYGSRVETEPAPLPPPVPSYNFSSESAQIGGRAVHLVGGRLCWSDALFYCRRHHWDLLSVQSHDEQTQVEQLIAKSVYPLSENVWLGLRRSDGDAVVLDVGEALTFNQWRLFPPLFPNPCGGVGRTDGLWSPLSCAEHNNFLCQSAPAQSSTKVYYYSSKMPRV</sequence>
<comment type="subunit">
    <text evidence="3">Homotrimer.</text>
</comment>
<dbReference type="InterPro" id="IPR016186">
    <property type="entry name" value="C-type_lectin-like/link_sf"/>
</dbReference>
<evidence type="ECO:0000256" key="7">
    <source>
        <dbReference type="ARBA" id="ARBA00023157"/>
    </source>
</evidence>
<keyword evidence="10" id="KW-1185">Reference proteome</keyword>
<evidence type="ECO:0000256" key="1">
    <source>
        <dbReference type="ARBA" id="ARBA00002219"/>
    </source>
</evidence>
<dbReference type="InterPro" id="IPR008979">
    <property type="entry name" value="Galactose-bd-like_sf"/>
</dbReference>
<protein>
    <recommendedName>
        <fullName evidence="8">C-type lectin domain-containing protein</fullName>
    </recommendedName>
</protein>
<dbReference type="Gene3D" id="3.10.100.10">
    <property type="entry name" value="Mannose-Binding Protein A, subunit A"/>
    <property type="match status" value="1"/>
</dbReference>
<feature type="domain" description="C-type lectin" evidence="8">
    <location>
        <begin position="293"/>
        <end position="408"/>
    </location>
</feature>
<dbReference type="EMBL" id="OZ035841">
    <property type="protein sequence ID" value="CAL1591105.1"/>
    <property type="molecule type" value="Genomic_DNA"/>
</dbReference>
<dbReference type="Pfam" id="PF22633">
    <property type="entry name" value="F5_F8_type_C_2"/>
    <property type="match status" value="2"/>
</dbReference>
<keyword evidence="6" id="KW-0106">Calcium</keyword>
<dbReference type="SUPFAM" id="SSF56436">
    <property type="entry name" value="C-type lectin-like"/>
    <property type="match status" value="1"/>
</dbReference>
<dbReference type="CDD" id="cd00037">
    <property type="entry name" value="CLECT"/>
    <property type="match status" value="1"/>
</dbReference>
<evidence type="ECO:0000256" key="5">
    <source>
        <dbReference type="ARBA" id="ARBA00022734"/>
    </source>
</evidence>
<reference evidence="9 10" key="1">
    <citation type="submission" date="2024-04" db="EMBL/GenBank/DDBJ databases">
        <authorList>
            <person name="Waldvogel A.-M."/>
            <person name="Schoenle A."/>
        </authorList>
    </citation>
    <scope>NUCLEOTIDE SEQUENCE [LARGE SCALE GENOMIC DNA]</scope>
</reference>
<name>A0AAV2KSS2_KNICA</name>
<dbReference type="GO" id="GO:0042806">
    <property type="term" value="F:fucose binding"/>
    <property type="evidence" value="ECO:0007669"/>
    <property type="project" value="UniProtKB-ARBA"/>
</dbReference>
<organism evidence="9 10">
    <name type="scientific">Knipowitschia caucasica</name>
    <name type="common">Caucasian dwarf goby</name>
    <name type="synonym">Pomatoschistus caucasicus</name>
    <dbReference type="NCBI Taxonomy" id="637954"/>
    <lineage>
        <taxon>Eukaryota</taxon>
        <taxon>Metazoa</taxon>
        <taxon>Chordata</taxon>
        <taxon>Craniata</taxon>
        <taxon>Vertebrata</taxon>
        <taxon>Euteleostomi</taxon>
        <taxon>Actinopterygii</taxon>
        <taxon>Neopterygii</taxon>
        <taxon>Teleostei</taxon>
        <taxon>Neoteleostei</taxon>
        <taxon>Acanthomorphata</taxon>
        <taxon>Gobiaria</taxon>
        <taxon>Gobiiformes</taxon>
        <taxon>Gobioidei</taxon>
        <taxon>Gobiidae</taxon>
        <taxon>Gobiinae</taxon>
        <taxon>Knipowitschia</taxon>
    </lineage>
</organism>
<dbReference type="SMART" id="SM00607">
    <property type="entry name" value="FTP"/>
    <property type="match status" value="2"/>
</dbReference>
<evidence type="ECO:0000256" key="6">
    <source>
        <dbReference type="ARBA" id="ARBA00022837"/>
    </source>
</evidence>
<keyword evidence="4" id="KW-0479">Metal-binding</keyword>